<dbReference type="Proteomes" id="UP000628840">
    <property type="component" value="Unassembled WGS sequence"/>
</dbReference>
<dbReference type="EMBL" id="BMPF01000002">
    <property type="protein sequence ID" value="GGL30750.1"/>
    <property type="molecule type" value="Genomic_DNA"/>
</dbReference>
<comment type="caution">
    <text evidence="2">The sequence shown here is derived from an EMBL/GenBank/DDBJ whole genome shotgun (WGS) entry which is preliminary data.</text>
</comment>
<dbReference type="Pfam" id="PF03956">
    <property type="entry name" value="Lys_export"/>
    <property type="match status" value="1"/>
</dbReference>
<feature type="transmembrane region" description="Helical" evidence="1">
    <location>
        <begin position="222"/>
        <end position="243"/>
    </location>
</feature>
<evidence type="ECO:0000256" key="1">
    <source>
        <dbReference type="SAM" id="Phobius"/>
    </source>
</evidence>
<keyword evidence="1" id="KW-1133">Transmembrane helix</keyword>
<keyword evidence="3" id="KW-1185">Reference proteome</keyword>
<feature type="transmembrane region" description="Helical" evidence="1">
    <location>
        <begin position="31"/>
        <end position="49"/>
    </location>
</feature>
<feature type="transmembrane region" description="Helical" evidence="1">
    <location>
        <begin position="279"/>
        <end position="298"/>
    </location>
</feature>
<feature type="transmembrane region" description="Helical" evidence="1">
    <location>
        <begin position="61"/>
        <end position="86"/>
    </location>
</feature>
<feature type="transmembrane region" description="Helical" evidence="1">
    <location>
        <begin position="169"/>
        <end position="192"/>
    </location>
</feature>
<feature type="transmembrane region" description="Helical" evidence="1">
    <location>
        <begin position="106"/>
        <end position="126"/>
    </location>
</feature>
<sequence>MLWLFVSLLGGGVAGRLAPDAWPVARVADRALEAGLLVLLAMMGVRLGASERVLSNLGPLGLRAVALAAGSIAGSVLLVVAAGRYLPSLEPDGGASATPDATDEGATLPALVLAALLVGGVVGWVAPDRVVALVAAATTPTLYALLVAVGATLAAGADVFASARRLGPTVLVLPACIALGSLAGAVLVGSAFGMASAEAAAVGAGFGWYSLSGVLVSDLHGVYLGSLTFLANVLRELLTFLVLPFVVRHFGRAAGVAPGGATAMDVTLPAVRRTAGREAVVPAVVSGATLSLLVPILIPSLV</sequence>
<dbReference type="RefSeq" id="WP_188880868.1">
    <property type="nucleotide sequence ID" value="NZ_BMPF01000002.1"/>
</dbReference>
<organism evidence="2 3">
    <name type="scientific">Halarchaeum grantii</name>
    <dbReference type="NCBI Taxonomy" id="1193105"/>
    <lineage>
        <taxon>Archaea</taxon>
        <taxon>Methanobacteriati</taxon>
        <taxon>Methanobacteriota</taxon>
        <taxon>Stenosarchaea group</taxon>
        <taxon>Halobacteria</taxon>
        <taxon>Halobacteriales</taxon>
        <taxon>Halobacteriaceae</taxon>
    </lineage>
</organism>
<dbReference type="InterPro" id="IPR005642">
    <property type="entry name" value="LysO"/>
</dbReference>
<gene>
    <name evidence="2" type="ORF">GCM10009037_13110</name>
</gene>
<dbReference type="AlphaFoldDB" id="A0A830F8W7"/>
<evidence type="ECO:0000313" key="2">
    <source>
        <dbReference type="EMBL" id="GGL30750.1"/>
    </source>
</evidence>
<name>A0A830F8W7_9EURY</name>
<accession>A0A830F8W7</accession>
<dbReference type="OrthoDB" id="21422at2157"/>
<evidence type="ECO:0000313" key="3">
    <source>
        <dbReference type="Proteomes" id="UP000628840"/>
    </source>
</evidence>
<dbReference type="PANTHER" id="PTHR35804:SF1">
    <property type="entry name" value="LYSINE EXPORTER LYSO"/>
    <property type="match status" value="1"/>
</dbReference>
<dbReference type="GO" id="GO:0015661">
    <property type="term" value="F:L-lysine efflux transmembrane transporter activity"/>
    <property type="evidence" value="ECO:0007669"/>
    <property type="project" value="InterPro"/>
</dbReference>
<dbReference type="GO" id="GO:0005886">
    <property type="term" value="C:plasma membrane"/>
    <property type="evidence" value="ECO:0007669"/>
    <property type="project" value="TreeGrafter"/>
</dbReference>
<protein>
    <recommendedName>
        <fullName evidence="4">Lysine exporter LysO family protein</fullName>
    </recommendedName>
</protein>
<feature type="transmembrane region" description="Helical" evidence="1">
    <location>
        <begin position="133"/>
        <end position="157"/>
    </location>
</feature>
<proteinExistence type="predicted"/>
<reference evidence="2 3" key="1">
    <citation type="journal article" date="2019" name="Int. J. Syst. Evol. Microbiol.">
        <title>The Global Catalogue of Microorganisms (GCM) 10K type strain sequencing project: providing services to taxonomists for standard genome sequencing and annotation.</title>
        <authorList>
            <consortium name="The Broad Institute Genomics Platform"/>
            <consortium name="The Broad Institute Genome Sequencing Center for Infectious Disease"/>
            <person name="Wu L."/>
            <person name="Ma J."/>
        </authorList>
    </citation>
    <scope>NUCLEOTIDE SEQUENCE [LARGE SCALE GENOMIC DNA]</scope>
    <source>
        <strain evidence="2 3">JCM 19585</strain>
    </source>
</reference>
<dbReference type="PANTHER" id="PTHR35804">
    <property type="entry name" value="LYSINE EXPORTER LYSO"/>
    <property type="match status" value="1"/>
</dbReference>
<feature type="transmembrane region" description="Helical" evidence="1">
    <location>
        <begin position="199"/>
        <end position="216"/>
    </location>
</feature>
<evidence type="ECO:0008006" key="4">
    <source>
        <dbReference type="Google" id="ProtNLM"/>
    </source>
</evidence>
<keyword evidence="1" id="KW-0472">Membrane</keyword>
<keyword evidence="1" id="KW-0812">Transmembrane</keyword>